<organism evidence="1 2">
    <name type="scientific">Melastoma candidum</name>
    <dbReference type="NCBI Taxonomy" id="119954"/>
    <lineage>
        <taxon>Eukaryota</taxon>
        <taxon>Viridiplantae</taxon>
        <taxon>Streptophyta</taxon>
        <taxon>Embryophyta</taxon>
        <taxon>Tracheophyta</taxon>
        <taxon>Spermatophyta</taxon>
        <taxon>Magnoliopsida</taxon>
        <taxon>eudicotyledons</taxon>
        <taxon>Gunneridae</taxon>
        <taxon>Pentapetalae</taxon>
        <taxon>rosids</taxon>
        <taxon>malvids</taxon>
        <taxon>Myrtales</taxon>
        <taxon>Melastomataceae</taxon>
        <taxon>Melastomatoideae</taxon>
        <taxon>Melastomateae</taxon>
        <taxon>Melastoma</taxon>
    </lineage>
</organism>
<dbReference type="EMBL" id="CM042885">
    <property type="protein sequence ID" value="KAI4363653.1"/>
    <property type="molecule type" value="Genomic_DNA"/>
</dbReference>
<comment type="caution">
    <text evidence="1">The sequence shown here is derived from an EMBL/GenBank/DDBJ whole genome shotgun (WGS) entry which is preliminary data.</text>
</comment>
<accession>A0ACB9QJ15</accession>
<evidence type="ECO:0000313" key="2">
    <source>
        <dbReference type="Proteomes" id="UP001057402"/>
    </source>
</evidence>
<protein>
    <submittedName>
        <fullName evidence="1">Uncharacterized protein</fullName>
    </submittedName>
</protein>
<proteinExistence type="predicted"/>
<evidence type="ECO:0000313" key="1">
    <source>
        <dbReference type="EMBL" id="KAI4363653.1"/>
    </source>
</evidence>
<keyword evidence="2" id="KW-1185">Reference proteome</keyword>
<sequence>MTEPPSSSILQVAEEEDSLFELNIAPPLSPILPEGNLEDDQTEADGGRQKVGTSQQRLLSSSASPADKSFSKRKILPIEGLYRPQSPISLLKSAPKFRFFTFASSNSTAVSEEEAGKKQDRNTLLAVHIKPKKIQPFLTRSWSLRKESGNDRPRDHAPGDPGASRRFSRDVIHKYLRFVKPLYAEASKKRVDGETYPEEFPAAATLATPPLHAGSRKPPPGLQAKQFGKSRSASTGTTRVDDSLLQHHDGIQSAILHCKRSFSGSRDFSPETAKWR</sequence>
<gene>
    <name evidence="1" type="ORF">MLD38_019843</name>
</gene>
<reference evidence="2" key="1">
    <citation type="journal article" date="2023" name="Front. Plant Sci.">
        <title>Chromosomal-level genome assembly of Melastoma candidum provides insights into trichome evolution.</title>
        <authorList>
            <person name="Zhong Y."/>
            <person name="Wu W."/>
            <person name="Sun C."/>
            <person name="Zou P."/>
            <person name="Liu Y."/>
            <person name="Dai S."/>
            <person name="Zhou R."/>
        </authorList>
    </citation>
    <scope>NUCLEOTIDE SEQUENCE [LARGE SCALE GENOMIC DNA]</scope>
</reference>
<name>A0ACB9QJ15_9MYRT</name>
<dbReference type="Proteomes" id="UP001057402">
    <property type="component" value="Chromosome 6"/>
</dbReference>